<evidence type="ECO:0000313" key="9">
    <source>
        <dbReference type="Proteomes" id="UP000198406"/>
    </source>
</evidence>
<gene>
    <name evidence="8" type="ORF">FisN_11Hu263</name>
</gene>
<evidence type="ECO:0000259" key="7">
    <source>
        <dbReference type="Pfam" id="PF20510"/>
    </source>
</evidence>
<dbReference type="GO" id="GO:0005737">
    <property type="term" value="C:cytoplasm"/>
    <property type="evidence" value="ECO:0007669"/>
    <property type="project" value="TreeGrafter"/>
</dbReference>
<feature type="domain" description="Homogentisate 1,2-dioxygenase N-terminal" evidence="7">
    <location>
        <begin position="19"/>
        <end position="287"/>
    </location>
</feature>
<keyword evidence="5 8" id="KW-0560">Oxidoreductase</keyword>
<dbReference type="PANTHER" id="PTHR11056">
    <property type="entry name" value="HOMOGENTISATE 1,2-DIOXYGENASE"/>
    <property type="match status" value="1"/>
</dbReference>
<keyword evidence="3" id="KW-0479">Metal-binding</keyword>
<dbReference type="AlphaFoldDB" id="A0A1Z5JLJ5"/>
<dbReference type="CDD" id="cd07000">
    <property type="entry name" value="cupin_HGO_N"/>
    <property type="match status" value="1"/>
</dbReference>
<evidence type="ECO:0000256" key="4">
    <source>
        <dbReference type="ARBA" id="ARBA00022964"/>
    </source>
</evidence>
<proteinExistence type="predicted"/>
<dbReference type="GO" id="GO:0006570">
    <property type="term" value="P:tyrosine metabolic process"/>
    <property type="evidence" value="ECO:0007669"/>
    <property type="project" value="InterPro"/>
</dbReference>
<dbReference type="InParanoid" id="A0A1Z5JLJ5"/>
<keyword evidence="6" id="KW-0408">Iron</keyword>
<comment type="caution">
    <text evidence="8">The sequence shown here is derived from an EMBL/GenBank/DDBJ whole genome shotgun (WGS) entry which is preliminary data.</text>
</comment>
<organism evidence="8 9">
    <name type="scientific">Fistulifera solaris</name>
    <name type="common">Oleaginous diatom</name>
    <dbReference type="NCBI Taxonomy" id="1519565"/>
    <lineage>
        <taxon>Eukaryota</taxon>
        <taxon>Sar</taxon>
        <taxon>Stramenopiles</taxon>
        <taxon>Ochrophyta</taxon>
        <taxon>Bacillariophyta</taxon>
        <taxon>Bacillariophyceae</taxon>
        <taxon>Bacillariophycidae</taxon>
        <taxon>Naviculales</taxon>
        <taxon>Naviculaceae</taxon>
        <taxon>Fistulifera</taxon>
    </lineage>
</organism>
<dbReference type="EC" id="1.13.11.5" evidence="2"/>
<evidence type="ECO:0000256" key="3">
    <source>
        <dbReference type="ARBA" id="ARBA00022723"/>
    </source>
</evidence>
<dbReference type="Proteomes" id="UP000198406">
    <property type="component" value="Unassembled WGS sequence"/>
</dbReference>
<name>A0A1Z5JLJ5_FISSO</name>
<sequence>MSNTSSRRGTLIEQDGISYQTGFGNSFESECVPGALPAGRNNPRLVPFQLYTEQLSGTAFTAPRAENRRVWLYRIQPSVVISAAEDTGRFFGGIAPSECHAQVDPLRWKPASMEQAEQHTFLTGMKLMCAAGDPITKHGLAIYQYICGKNMDDTSFYNSDGDFLIVPQQGELRIQTEVGRFGVQPNEIMVIPRGFVFTIDLNNDSRGYVLEVFNGGFQLPELGPIGSNGLANARDFYYPTAHCVSCREDYRRPSTIYCKMHSKLYMKQSDHSPFNVVAWHGNYLPYKCMFILESR</sequence>
<dbReference type="InterPro" id="IPR046452">
    <property type="entry name" value="HgmA_N"/>
</dbReference>
<dbReference type="OrthoDB" id="1689029at2759"/>
<dbReference type="EMBL" id="BDSP01000082">
    <property type="protein sequence ID" value="GAX14722.1"/>
    <property type="molecule type" value="Genomic_DNA"/>
</dbReference>
<dbReference type="InterPro" id="IPR005708">
    <property type="entry name" value="Homogentis_dOase"/>
</dbReference>
<dbReference type="SUPFAM" id="SSF51182">
    <property type="entry name" value="RmlC-like cupins"/>
    <property type="match status" value="1"/>
</dbReference>
<evidence type="ECO:0000256" key="1">
    <source>
        <dbReference type="ARBA" id="ARBA00004704"/>
    </source>
</evidence>
<evidence type="ECO:0000313" key="8">
    <source>
        <dbReference type="EMBL" id="GAX14722.1"/>
    </source>
</evidence>
<evidence type="ECO:0000256" key="2">
    <source>
        <dbReference type="ARBA" id="ARBA00013127"/>
    </source>
</evidence>
<comment type="pathway">
    <text evidence="1">Amino-acid degradation; L-phenylalanine degradation; acetoacetate and fumarate from L-phenylalanine: step 4/6.</text>
</comment>
<dbReference type="GO" id="GO:0006559">
    <property type="term" value="P:L-phenylalanine catabolic process"/>
    <property type="evidence" value="ECO:0007669"/>
    <property type="project" value="UniProtKB-UniPathway"/>
</dbReference>
<evidence type="ECO:0000256" key="5">
    <source>
        <dbReference type="ARBA" id="ARBA00023002"/>
    </source>
</evidence>
<dbReference type="GO" id="GO:0046872">
    <property type="term" value="F:metal ion binding"/>
    <property type="evidence" value="ECO:0007669"/>
    <property type="project" value="UniProtKB-KW"/>
</dbReference>
<dbReference type="Pfam" id="PF20510">
    <property type="entry name" value="HgmA_N"/>
    <property type="match status" value="1"/>
</dbReference>
<dbReference type="PANTHER" id="PTHR11056:SF0">
    <property type="entry name" value="HOMOGENTISATE 1,2-DIOXYGENASE"/>
    <property type="match status" value="1"/>
</dbReference>
<dbReference type="GO" id="GO:0004411">
    <property type="term" value="F:homogentisate 1,2-dioxygenase activity"/>
    <property type="evidence" value="ECO:0007669"/>
    <property type="project" value="UniProtKB-EC"/>
</dbReference>
<evidence type="ECO:0000256" key="6">
    <source>
        <dbReference type="ARBA" id="ARBA00023004"/>
    </source>
</evidence>
<dbReference type="UniPathway" id="UPA00139">
    <property type="reaction ID" value="UER00339"/>
</dbReference>
<protein>
    <recommendedName>
        <fullName evidence="2">homogentisate 1,2-dioxygenase</fullName>
        <ecNumber evidence="2">1.13.11.5</ecNumber>
    </recommendedName>
</protein>
<keyword evidence="9" id="KW-1185">Reference proteome</keyword>
<keyword evidence="4 8" id="KW-0223">Dioxygenase</keyword>
<accession>A0A1Z5JLJ5</accession>
<dbReference type="InterPro" id="IPR011051">
    <property type="entry name" value="RmlC_Cupin_sf"/>
</dbReference>
<reference evidence="8 9" key="1">
    <citation type="journal article" date="2015" name="Plant Cell">
        <title>Oil accumulation by the oleaginous diatom Fistulifera solaris as revealed by the genome and transcriptome.</title>
        <authorList>
            <person name="Tanaka T."/>
            <person name="Maeda Y."/>
            <person name="Veluchamy A."/>
            <person name="Tanaka M."/>
            <person name="Abida H."/>
            <person name="Marechal E."/>
            <person name="Bowler C."/>
            <person name="Muto M."/>
            <person name="Sunaga Y."/>
            <person name="Tanaka M."/>
            <person name="Yoshino T."/>
            <person name="Taniguchi T."/>
            <person name="Fukuda Y."/>
            <person name="Nemoto M."/>
            <person name="Matsumoto M."/>
            <person name="Wong P.S."/>
            <person name="Aburatani S."/>
            <person name="Fujibuchi W."/>
        </authorList>
    </citation>
    <scope>NUCLEOTIDE SEQUENCE [LARGE SCALE GENOMIC DNA]</scope>
    <source>
        <strain evidence="8 9">JPCC DA0580</strain>
    </source>
</reference>